<dbReference type="RefSeq" id="WP_120977564.1">
    <property type="nucleotide sequence ID" value="NZ_RBZM01000005.1"/>
</dbReference>
<dbReference type="InterPro" id="IPR036890">
    <property type="entry name" value="HATPase_C_sf"/>
</dbReference>
<dbReference type="Gene3D" id="3.30.565.10">
    <property type="entry name" value="Histidine kinase-like ATPase, C-terminal domain"/>
    <property type="match status" value="1"/>
</dbReference>
<evidence type="ECO:0000259" key="8">
    <source>
        <dbReference type="PROSITE" id="PS50885"/>
    </source>
</evidence>
<evidence type="ECO:0000256" key="6">
    <source>
        <dbReference type="ARBA" id="ARBA00023136"/>
    </source>
</evidence>
<keyword evidence="3" id="KW-0597">Phosphoprotein</keyword>
<keyword evidence="4" id="KW-0808">Transferase</keyword>
<dbReference type="GO" id="GO:0000155">
    <property type="term" value="F:phosphorelay sensor kinase activity"/>
    <property type="evidence" value="ECO:0007669"/>
    <property type="project" value="InterPro"/>
</dbReference>
<feature type="transmembrane region" description="Helical" evidence="7">
    <location>
        <begin position="289"/>
        <end position="312"/>
    </location>
</feature>
<evidence type="ECO:0000256" key="5">
    <source>
        <dbReference type="ARBA" id="ARBA00022777"/>
    </source>
</evidence>
<dbReference type="InterPro" id="IPR003660">
    <property type="entry name" value="HAMP_dom"/>
</dbReference>
<keyword evidence="10" id="KW-1185">Reference proteome</keyword>
<protein>
    <submittedName>
        <fullName evidence="9">Sensor histidine kinase</fullName>
    </submittedName>
</protein>
<dbReference type="GO" id="GO:0005886">
    <property type="term" value="C:plasma membrane"/>
    <property type="evidence" value="ECO:0007669"/>
    <property type="project" value="UniProtKB-SubCell"/>
</dbReference>
<evidence type="ECO:0000256" key="4">
    <source>
        <dbReference type="ARBA" id="ARBA00022679"/>
    </source>
</evidence>
<evidence type="ECO:0000256" key="3">
    <source>
        <dbReference type="ARBA" id="ARBA00022553"/>
    </source>
</evidence>
<dbReference type="EMBL" id="RBZM01000005">
    <property type="protein sequence ID" value="RKP54459.1"/>
    <property type="molecule type" value="Genomic_DNA"/>
</dbReference>
<dbReference type="InterPro" id="IPR003594">
    <property type="entry name" value="HATPase_dom"/>
</dbReference>
<keyword evidence="2" id="KW-1003">Cell membrane</keyword>
<dbReference type="PROSITE" id="PS50885">
    <property type="entry name" value="HAMP"/>
    <property type="match status" value="1"/>
</dbReference>
<keyword evidence="5 9" id="KW-0418">Kinase</keyword>
<dbReference type="SMART" id="SM00304">
    <property type="entry name" value="HAMP"/>
    <property type="match status" value="1"/>
</dbReference>
<evidence type="ECO:0000256" key="7">
    <source>
        <dbReference type="SAM" id="Phobius"/>
    </source>
</evidence>
<proteinExistence type="predicted"/>
<dbReference type="SUPFAM" id="SSF55874">
    <property type="entry name" value="ATPase domain of HSP90 chaperone/DNA topoisomerase II/histidine kinase"/>
    <property type="match status" value="1"/>
</dbReference>
<dbReference type="Pfam" id="PF00672">
    <property type="entry name" value="HAMP"/>
    <property type="match status" value="1"/>
</dbReference>
<organism evidence="9 10">
    <name type="scientific">Cohnella endophytica</name>
    <dbReference type="NCBI Taxonomy" id="2419778"/>
    <lineage>
        <taxon>Bacteria</taxon>
        <taxon>Bacillati</taxon>
        <taxon>Bacillota</taxon>
        <taxon>Bacilli</taxon>
        <taxon>Bacillales</taxon>
        <taxon>Paenibacillaceae</taxon>
        <taxon>Cohnella</taxon>
    </lineage>
</organism>
<feature type="domain" description="HAMP" evidence="8">
    <location>
        <begin position="309"/>
        <end position="361"/>
    </location>
</feature>
<keyword evidence="7" id="KW-0812">Transmembrane</keyword>
<dbReference type="PANTHER" id="PTHR34220">
    <property type="entry name" value="SENSOR HISTIDINE KINASE YPDA"/>
    <property type="match status" value="1"/>
</dbReference>
<dbReference type="CDD" id="cd06225">
    <property type="entry name" value="HAMP"/>
    <property type="match status" value="1"/>
</dbReference>
<keyword evidence="6 7" id="KW-0472">Membrane</keyword>
<dbReference type="AlphaFoldDB" id="A0A494XZJ0"/>
<dbReference type="PANTHER" id="PTHR34220:SF7">
    <property type="entry name" value="SENSOR HISTIDINE KINASE YPDA"/>
    <property type="match status" value="1"/>
</dbReference>
<evidence type="ECO:0000256" key="2">
    <source>
        <dbReference type="ARBA" id="ARBA00022475"/>
    </source>
</evidence>
<dbReference type="Pfam" id="PF06580">
    <property type="entry name" value="His_kinase"/>
    <property type="match status" value="1"/>
</dbReference>
<name>A0A494XZJ0_9BACL</name>
<dbReference type="Pfam" id="PF02518">
    <property type="entry name" value="HATPase_c"/>
    <property type="match status" value="1"/>
</dbReference>
<gene>
    <name evidence="9" type="ORF">D7Z26_14020</name>
</gene>
<evidence type="ECO:0000313" key="9">
    <source>
        <dbReference type="EMBL" id="RKP54459.1"/>
    </source>
</evidence>
<keyword evidence="7" id="KW-1133">Transmembrane helix</keyword>
<dbReference type="SUPFAM" id="SSF158472">
    <property type="entry name" value="HAMP domain-like"/>
    <property type="match status" value="1"/>
</dbReference>
<dbReference type="InterPro" id="IPR050640">
    <property type="entry name" value="Bact_2-comp_sensor_kinase"/>
</dbReference>
<dbReference type="InterPro" id="IPR010559">
    <property type="entry name" value="Sig_transdc_His_kin_internal"/>
</dbReference>
<comment type="caution">
    <text evidence="9">The sequence shown here is derived from an EMBL/GenBank/DDBJ whole genome shotgun (WGS) entry which is preliminary data.</text>
</comment>
<dbReference type="Gene3D" id="6.10.340.10">
    <property type="match status" value="1"/>
</dbReference>
<sequence>MAKKLLSTYFFLIVIPLIIVTIVSYSTFKRNMETHVAQSVEHSVLLVQHEAEAYFGNLVALSAQIMQQDSIAEDSSMTSLMADRIDGEGKSDHYVDYMQNQKIHLYLNTNVLDRQRDIKMAIIRLTNGETFQSKRTAANIDESELEQMQREVIESKKQWMVQPIPLSDNASEFYLIRKINLPGSNRFLGILVFEVKMDTFAATVQSSLLSGQEAVVLWQQNSVLYGSVNWWHALPIELGPKKSESLERDSPKGKILVTYSSPSDSDWAVVTYFPFSKLSEGIIPIQRTLMAAAGACIVIAILLALLLVRNILRPIWSLRNAMRRMSKGFLQTQVAVKGKDEMAELTHVFNSMSRELNQMIDKVYLAELSQKDAELQALQAQIDPHFLYNTLESIRMLAEMQGSPDAGKMLRAMAVLFRAATDTESMVTLEKEASLLEQYAMLHEIRLNGPLELSIELEPSVRDCLVPKLTLQPLLENCFKHAYVGCPEGVPIVVHLRASREDEDLIMDLTDFGAGISGARLEEVEQALNSGVSRTEPGSRVGLLNVHERIRKRWGNGYGISIFSKPEMGTVVSLKVPCQLRISEGLGHEPAHRG</sequence>
<dbReference type="OrthoDB" id="9776552at2"/>
<dbReference type="Proteomes" id="UP000282076">
    <property type="component" value="Unassembled WGS sequence"/>
</dbReference>
<evidence type="ECO:0000313" key="10">
    <source>
        <dbReference type="Proteomes" id="UP000282076"/>
    </source>
</evidence>
<evidence type="ECO:0000256" key="1">
    <source>
        <dbReference type="ARBA" id="ARBA00004651"/>
    </source>
</evidence>
<accession>A0A494XZJ0</accession>
<feature type="transmembrane region" description="Helical" evidence="7">
    <location>
        <begin position="9"/>
        <end position="28"/>
    </location>
</feature>
<comment type="subcellular location">
    <subcellularLocation>
        <location evidence="1">Cell membrane</location>
        <topology evidence="1">Multi-pass membrane protein</topology>
    </subcellularLocation>
</comment>
<reference evidence="9 10" key="1">
    <citation type="submission" date="2018-10" db="EMBL/GenBank/DDBJ databases">
        <title>Cohnella sp. M2MS4P-1, whole genome shotgun sequence.</title>
        <authorList>
            <person name="Tuo L."/>
        </authorList>
    </citation>
    <scope>NUCLEOTIDE SEQUENCE [LARGE SCALE GENOMIC DNA]</scope>
    <source>
        <strain evidence="9 10">M2MS4P-1</strain>
    </source>
</reference>